<gene>
    <name evidence="3" type="ORF">RDB_LOCUS119108</name>
</gene>
<dbReference type="AlphaFoldDB" id="A0A8H3D385"/>
<dbReference type="InterPro" id="IPR007400">
    <property type="entry name" value="PrpF-like"/>
</dbReference>
<dbReference type="Pfam" id="PF04303">
    <property type="entry name" value="PrpF"/>
    <property type="match status" value="2"/>
</dbReference>
<accession>A0A8H3D385</accession>
<organism evidence="3 4">
    <name type="scientific">Rhizoctonia solani</name>
    <dbReference type="NCBI Taxonomy" id="456999"/>
    <lineage>
        <taxon>Eukaryota</taxon>
        <taxon>Fungi</taxon>
        <taxon>Dikarya</taxon>
        <taxon>Basidiomycota</taxon>
        <taxon>Agaricomycotina</taxon>
        <taxon>Agaricomycetes</taxon>
        <taxon>Cantharellales</taxon>
        <taxon>Ceratobasidiaceae</taxon>
        <taxon>Rhizoctonia</taxon>
    </lineage>
</organism>
<keyword evidence="2" id="KW-0413">Isomerase</keyword>
<evidence type="ECO:0000313" key="4">
    <source>
        <dbReference type="Proteomes" id="UP000663853"/>
    </source>
</evidence>
<reference evidence="3" key="1">
    <citation type="submission" date="2021-01" db="EMBL/GenBank/DDBJ databases">
        <authorList>
            <person name="Kaushik A."/>
        </authorList>
    </citation>
    <scope>NUCLEOTIDE SEQUENCE</scope>
    <source>
        <strain evidence="3">AG6-10EEA</strain>
    </source>
</reference>
<dbReference type="SUPFAM" id="SSF54506">
    <property type="entry name" value="Diaminopimelate epimerase-like"/>
    <property type="match status" value="2"/>
</dbReference>
<comment type="caution">
    <text evidence="3">The sequence shown here is derived from an EMBL/GenBank/DDBJ whole genome shotgun (WGS) entry which is preliminary data.</text>
</comment>
<evidence type="ECO:0000256" key="1">
    <source>
        <dbReference type="ARBA" id="ARBA00007673"/>
    </source>
</evidence>
<evidence type="ECO:0000256" key="2">
    <source>
        <dbReference type="ARBA" id="ARBA00023235"/>
    </source>
</evidence>
<dbReference type="OrthoDB" id="3971593at2759"/>
<dbReference type="Gene3D" id="3.10.310.10">
    <property type="entry name" value="Diaminopimelate Epimerase, Chain A, domain 1"/>
    <property type="match status" value="2"/>
</dbReference>
<sequence length="463" mass="47989">MLLILGNLPPHHFGTGHLPPHAAIYPGPLLPWGDKVCCYWPKTASLKESNSKGLFLQDRALARISHATRERIILAAMGTPDPDGRQIDGMGGGISSLSKAAILHVPGAQHPPPDSPNAFPGLPWANDIAKARDSKSGWDVIYRFVQVGVREPELDWGSTCGNLVSAAAMTAINWNLVHNESILNQLVQADPESRSQAILPIRILAANNGLVVTANVPVTLDPSAPKPTLVAATGGDAVIAGVPGTGAPVVIETPIPIAPLRTGSSMDVLKVGDHEIESSIIDTGLPVIFVPADRLFNLASSTHTLASSPAALDADTSVMELIERVRIAGAAHAGIPLASAAPKVCLVGPTDRKDADLMIRAVSVGNIHRTVPATTLSALASAAAIPGTIVQNVSSSPAHARGPKTGDVVSLTIAHPAGTASASVKVGHVDGTTRPEAIVYTRTARLLFAGNVAVPESIFQGDH</sequence>
<comment type="similarity">
    <text evidence="1">Belongs to the PrpF family.</text>
</comment>
<name>A0A8H3D385_9AGAM</name>
<proteinExistence type="inferred from homology"/>
<dbReference type="Proteomes" id="UP000663853">
    <property type="component" value="Unassembled WGS sequence"/>
</dbReference>
<dbReference type="EMBL" id="CAJMXA010003593">
    <property type="protein sequence ID" value="CAE6505595.1"/>
    <property type="molecule type" value="Genomic_DNA"/>
</dbReference>
<protein>
    <submittedName>
        <fullName evidence="3">Uncharacterized protein</fullName>
    </submittedName>
</protein>
<dbReference type="GO" id="GO:0016853">
    <property type="term" value="F:isomerase activity"/>
    <property type="evidence" value="ECO:0007669"/>
    <property type="project" value="UniProtKB-KW"/>
</dbReference>
<dbReference type="PANTHER" id="PTHR43709:SF2">
    <property type="entry name" value="DUF453 DOMAIN PROTEIN (AFU_ORTHOLOGUE AFUA_6G00360)"/>
    <property type="match status" value="1"/>
</dbReference>
<dbReference type="PANTHER" id="PTHR43709">
    <property type="entry name" value="ACONITATE ISOMERASE-RELATED"/>
    <property type="match status" value="1"/>
</dbReference>
<evidence type="ECO:0000313" key="3">
    <source>
        <dbReference type="EMBL" id="CAE6505595.1"/>
    </source>
</evidence>